<accession>A0A0X9WYZ6</accession>
<dbReference type="EMBL" id="KU220026">
    <property type="protein sequence ID" value="AMA67423.1"/>
    <property type="molecule type" value="Genomic_DNA"/>
</dbReference>
<keyword evidence="1" id="KW-1133">Transmembrane helix</keyword>
<keyword evidence="1" id="KW-0472">Membrane</keyword>
<dbReference type="GO" id="GO:0019033">
    <property type="term" value="C:viral tegument"/>
    <property type="evidence" value="ECO:0007669"/>
    <property type="project" value="InterPro"/>
</dbReference>
<reference evidence="2 3" key="1">
    <citation type="journal article" date="2016" name="MSphere">
        <title>Isolation and Characterization of a Novel Gammaherpesvirus from a Microbat Cell Line.</title>
        <authorList>
            <person name="Shabman R.S."/>
            <person name="Shrivastava S."/>
            <person name="Tsibane T."/>
            <person name="Attie O."/>
            <person name="Jayaprakash A."/>
            <person name="Mire C.E."/>
            <person name="Dilley K.E."/>
            <person name="Puri V."/>
            <person name="Stockwell T.B."/>
            <person name="Geisbert T.W."/>
            <person name="Sachidanandam R."/>
            <person name="Basler C.F."/>
        </authorList>
    </citation>
    <scope>NUCLEOTIDE SEQUENCE [LARGE SCALE GENOMIC DNA]</scope>
    <source>
        <strain evidence="2 3">My-HV8/Myotis velifer incautus/USA/FCGHV/2011</strain>
    </source>
</reference>
<protein>
    <submittedName>
        <fullName evidence="2">Protein UL49</fullName>
    </submittedName>
</protein>
<keyword evidence="1" id="KW-0812">Transmembrane</keyword>
<proteinExistence type="predicted"/>
<gene>
    <name evidence="2" type="primary">ORF66</name>
    <name evidence="2" type="ORF">AOT99_gpORF66</name>
</gene>
<dbReference type="GO" id="GO:0016032">
    <property type="term" value="P:viral process"/>
    <property type="evidence" value="ECO:0007669"/>
    <property type="project" value="InterPro"/>
</dbReference>
<name>A0A0X9WYZ6_9GAMA</name>
<dbReference type="InterPro" id="IPR004339">
    <property type="entry name" value="UL49"/>
</dbReference>
<dbReference type="OrthoDB" id="7039at10239"/>
<evidence type="ECO:0000313" key="2">
    <source>
        <dbReference type="EMBL" id="AMA67423.1"/>
    </source>
</evidence>
<dbReference type="Pfam" id="PF03117">
    <property type="entry name" value="Herpes_UL49_1"/>
    <property type="match status" value="1"/>
</dbReference>
<keyword evidence="3" id="KW-1185">Reference proteome</keyword>
<sequence>MACLSFPKIYDQICNSLCAGPCSVWSLKACGIVEKICKILQINYREFHLFVTYSNKYWLPEDCPKWVDLLDTCHNMADFINCMYGAAGISENNWVSLNDSLILMQCFFLLYVLVILTKIPLTCTDIRAIFKNMDSQVLWTKLLTLPFYAAAIEFFEVIHLPKLTFPLVRSNNNILPLLIELKKKPRQVFQTSFPLCVPAPHRVMERSDTFYPKLIPTESSSEAKFIDALKDHAQSVPCGNPFESMIMSLVFESMITSKSVVLPANIELKTFISHELYTRVLAHSLLTPFFSIPVHINDSFHQKQDKCNTGNLAVVCIECGHCLNFGKGRFKKVSFNPTHVFYCRDQKEKYFTICASTGRIYCSFCGSVNIKPFQMKFNIGSQHYIRAVIASNCSIVLSNTGEEIDAVLPCKTNGCCGTLLKRISIVSLLYSTASCELYCSKCTQL</sequence>
<evidence type="ECO:0000313" key="3">
    <source>
        <dbReference type="Proteomes" id="UP000207650"/>
    </source>
</evidence>
<dbReference type="Proteomes" id="UP000207650">
    <property type="component" value="Segment"/>
</dbReference>
<feature type="transmembrane region" description="Helical" evidence="1">
    <location>
        <begin position="102"/>
        <end position="121"/>
    </location>
</feature>
<organism evidence="2 3">
    <name type="scientific">Vespertilionid gammaherpesvirus 1</name>
    <dbReference type="NCBI Taxonomy" id="2560830"/>
    <lineage>
        <taxon>Viruses</taxon>
        <taxon>Duplodnaviria</taxon>
        <taxon>Heunggongvirae</taxon>
        <taxon>Peploviricota</taxon>
        <taxon>Herviviricetes</taxon>
        <taxon>Herpesvirales</taxon>
        <taxon>Orthoherpesviridae</taxon>
        <taxon>Gammaherpesvirinae</taxon>
        <taxon>Percavirus</taxon>
        <taxon>Percavirus vespertilionidgamma1</taxon>
    </lineage>
</organism>
<evidence type="ECO:0000256" key="1">
    <source>
        <dbReference type="SAM" id="Phobius"/>
    </source>
</evidence>
<feature type="transmembrane region" description="Helical" evidence="1">
    <location>
        <begin position="142"/>
        <end position="160"/>
    </location>
</feature>
<dbReference type="KEGG" id="vg:26836985"/>